<comment type="caution">
    <text evidence="1">The sequence shown here is derived from an EMBL/GenBank/DDBJ whole genome shotgun (WGS) entry which is preliminary data.</text>
</comment>
<dbReference type="RefSeq" id="WP_277899221.1">
    <property type="nucleotide sequence ID" value="NZ_JAPMUA010000002.1"/>
</dbReference>
<evidence type="ECO:0000313" key="1">
    <source>
        <dbReference type="EMBL" id="MDG3585514.1"/>
    </source>
</evidence>
<keyword evidence="2" id="KW-1185">Reference proteome</keyword>
<dbReference type="PANTHER" id="PTHR12526">
    <property type="entry name" value="GLYCOSYLTRANSFERASE"/>
    <property type="match status" value="1"/>
</dbReference>
<keyword evidence="1" id="KW-0808">Transferase</keyword>
<dbReference type="GO" id="GO:0016757">
    <property type="term" value="F:glycosyltransferase activity"/>
    <property type="evidence" value="ECO:0007669"/>
    <property type="project" value="UniProtKB-KW"/>
</dbReference>
<dbReference type="SUPFAM" id="SSF53756">
    <property type="entry name" value="UDP-Glycosyltransferase/glycogen phosphorylase"/>
    <property type="match status" value="1"/>
</dbReference>
<dbReference type="Pfam" id="PF13692">
    <property type="entry name" value="Glyco_trans_1_4"/>
    <property type="match status" value="1"/>
</dbReference>
<accession>A0ABT6FQH3</accession>
<dbReference type="Gene3D" id="3.40.50.2000">
    <property type="entry name" value="Glycogen Phosphorylase B"/>
    <property type="match status" value="1"/>
</dbReference>
<protein>
    <submittedName>
        <fullName evidence="1">Glycosyltransferase</fullName>
        <ecNumber evidence="1">2.4.-.-</ecNumber>
    </submittedName>
</protein>
<dbReference type="CDD" id="cd03801">
    <property type="entry name" value="GT4_PimA-like"/>
    <property type="match status" value="1"/>
</dbReference>
<organism evidence="1 2">
    <name type="scientific">Galbibacter pacificus</name>
    <dbReference type="NCBI Taxonomy" id="2996052"/>
    <lineage>
        <taxon>Bacteria</taxon>
        <taxon>Pseudomonadati</taxon>
        <taxon>Bacteroidota</taxon>
        <taxon>Flavobacteriia</taxon>
        <taxon>Flavobacteriales</taxon>
        <taxon>Flavobacteriaceae</taxon>
        <taxon>Galbibacter</taxon>
    </lineage>
</organism>
<dbReference type="EMBL" id="JAPMUA010000002">
    <property type="protein sequence ID" value="MDG3585514.1"/>
    <property type="molecule type" value="Genomic_DNA"/>
</dbReference>
<sequence length="418" mass="47613">MGLVNKKVLFIGYVWPEPTSSAAGSRILQLIRFFMDANCQITFASPAKHGEHMHDLTSEGVQQKKIELNSASFDEFIIELQPDVVVFDRYMMEEQFGWRIAEHCPNALRILDTEDLHFLRDARRLALKDENNAGDLKLLENNLAKREIASIYRCDISLIISEAEHALLTGLFKIDKKLLCHLPFLLDENLNELQKKWLAWEEKQDFIFIGNFIHAPNWDAVLALKETVWPHIKRKLPDAKLHIFGAYAGDKVHNLNNKKDGFLVHGWAKNAKKEFQKAKVCLAPLRFGAGLKGKLVEAMLYGTPSVTTTIGAEGINGNFPWNGAVFDNPEAFVQAAVDLYQNKNNSWEEARKNGATILKHRFDGQKHKELLKTSITGILQNLTGHRTQNFTGAMLMQQTVQASKYMSKWIMEKNKKNQ</sequence>
<name>A0ABT6FQH3_9FLAO</name>
<dbReference type="PANTHER" id="PTHR12526:SF584">
    <property type="entry name" value="GLYCOSYLTRANSFERASE"/>
    <property type="match status" value="1"/>
</dbReference>
<gene>
    <name evidence="1" type="ORF">OSR52_06500</name>
</gene>
<dbReference type="Proteomes" id="UP001153642">
    <property type="component" value="Unassembled WGS sequence"/>
</dbReference>
<dbReference type="EC" id="2.4.-.-" evidence="1"/>
<keyword evidence="1" id="KW-0328">Glycosyltransferase</keyword>
<reference evidence="1" key="1">
    <citation type="submission" date="2022-11" db="EMBL/GenBank/DDBJ databases">
        <title>High-quality draft genome sequence of Galbibacter sp. strain CMA-7.</title>
        <authorList>
            <person name="Wei L."/>
            <person name="Dong C."/>
            <person name="Shao Z."/>
        </authorList>
    </citation>
    <scope>NUCLEOTIDE SEQUENCE</scope>
    <source>
        <strain evidence="1">CMA-7</strain>
    </source>
</reference>
<proteinExistence type="predicted"/>
<evidence type="ECO:0000313" key="2">
    <source>
        <dbReference type="Proteomes" id="UP001153642"/>
    </source>
</evidence>